<dbReference type="EMBL" id="SWLE01000004">
    <property type="protein sequence ID" value="TNN00913.1"/>
    <property type="molecule type" value="Genomic_DNA"/>
</dbReference>
<protein>
    <submittedName>
        <fullName evidence="2">Uncharacterized protein</fullName>
    </submittedName>
</protein>
<organism evidence="2 3">
    <name type="scientific">Takifugu bimaculatus</name>
    <dbReference type="NCBI Taxonomy" id="433685"/>
    <lineage>
        <taxon>Eukaryota</taxon>
        <taxon>Metazoa</taxon>
        <taxon>Chordata</taxon>
        <taxon>Craniata</taxon>
        <taxon>Vertebrata</taxon>
        <taxon>Euteleostomi</taxon>
        <taxon>Actinopterygii</taxon>
        <taxon>Neopterygii</taxon>
        <taxon>Teleostei</taxon>
        <taxon>Neoteleostei</taxon>
        <taxon>Acanthomorphata</taxon>
        <taxon>Eupercaria</taxon>
        <taxon>Tetraodontiformes</taxon>
        <taxon>Tetradontoidea</taxon>
        <taxon>Tetraodontidae</taxon>
        <taxon>Takifugu</taxon>
    </lineage>
</organism>
<dbReference type="AlphaFoldDB" id="A0A4Z2C9M4"/>
<evidence type="ECO:0000313" key="3">
    <source>
        <dbReference type="Proteomes" id="UP000516260"/>
    </source>
</evidence>
<evidence type="ECO:0000256" key="1">
    <source>
        <dbReference type="SAM" id="MobiDB-lite"/>
    </source>
</evidence>
<proteinExistence type="predicted"/>
<feature type="region of interest" description="Disordered" evidence="1">
    <location>
        <begin position="64"/>
        <end position="100"/>
    </location>
</feature>
<name>A0A4Z2C9M4_9TELE</name>
<comment type="caution">
    <text evidence="2">The sequence shown here is derived from an EMBL/GenBank/DDBJ whole genome shotgun (WGS) entry which is preliminary data.</text>
</comment>
<sequence>MAQGCLRQAHRTMTKVNTTPHEQQELMFASVTTYKCTLEMLQTAKVPADPKAVVRTPAQKVQSYTESCGDVGPGTRGGTDPAEQKWRQNQTVFNYSTQSK</sequence>
<feature type="compositionally biased region" description="Polar residues" evidence="1">
    <location>
        <begin position="87"/>
        <end position="100"/>
    </location>
</feature>
<evidence type="ECO:0000313" key="2">
    <source>
        <dbReference type="EMBL" id="TNN00913.1"/>
    </source>
</evidence>
<dbReference type="Proteomes" id="UP000516260">
    <property type="component" value="Chromosome 12"/>
</dbReference>
<reference evidence="2 3" key="1">
    <citation type="submission" date="2019-04" db="EMBL/GenBank/DDBJ databases">
        <title>The sequence and de novo assembly of Takifugu bimaculatus genome using PacBio and Hi-C technologies.</title>
        <authorList>
            <person name="Xu P."/>
            <person name="Liu B."/>
            <person name="Zhou Z."/>
        </authorList>
    </citation>
    <scope>NUCLEOTIDE SEQUENCE [LARGE SCALE GENOMIC DNA]</scope>
    <source>
        <strain evidence="2">TB-2018</strain>
        <tissue evidence="2">Muscle</tissue>
    </source>
</reference>
<accession>A0A4Z2C9M4</accession>
<keyword evidence="3" id="KW-1185">Reference proteome</keyword>
<gene>
    <name evidence="2" type="ORF">fugu_012159</name>
</gene>